<evidence type="ECO:0000259" key="2">
    <source>
        <dbReference type="Pfam" id="PF00085"/>
    </source>
</evidence>
<comment type="caution">
    <text evidence="3">The sequence shown here is derived from an EMBL/GenBank/DDBJ whole genome shotgun (WGS) entry which is preliminary data.</text>
</comment>
<organism evidence="3 4">
    <name type="scientific">Candidatus Staskawiczbacteria bacterium RIFCSPHIGHO2_01_FULL_41_41</name>
    <dbReference type="NCBI Taxonomy" id="1802203"/>
    <lineage>
        <taxon>Bacteria</taxon>
        <taxon>Candidatus Staskawicziibacteriota</taxon>
    </lineage>
</organism>
<reference evidence="3 4" key="1">
    <citation type="journal article" date="2016" name="Nat. Commun.">
        <title>Thousands of microbial genomes shed light on interconnected biogeochemical processes in an aquifer system.</title>
        <authorList>
            <person name="Anantharaman K."/>
            <person name="Brown C.T."/>
            <person name="Hug L.A."/>
            <person name="Sharon I."/>
            <person name="Castelle C.J."/>
            <person name="Probst A.J."/>
            <person name="Thomas B.C."/>
            <person name="Singh A."/>
            <person name="Wilkins M.J."/>
            <person name="Karaoz U."/>
            <person name="Brodie E.L."/>
            <person name="Williams K.H."/>
            <person name="Hubbard S.S."/>
            <person name="Banfield J.F."/>
        </authorList>
    </citation>
    <scope>NUCLEOTIDE SEQUENCE [LARGE SCALE GENOMIC DNA]</scope>
</reference>
<evidence type="ECO:0000313" key="3">
    <source>
        <dbReference type="EMBL" id="OGZ66663.1"/>
    </source>
</evidence>
<dbReference type="AlphaFoldDB" id="A0A1G2HW25"/>
<dbReference type="SUPFAM" id="SSF52833">
    <property type="entry name" value="Thioredoxin-like"/>
    <property type="match status" value="1"/>
</dbReference>
<dbReference type="Proteomes" id="UP000178774">
    <property type="component" value="Unassembled WGS sequence"/>
</dbReference>
<dbReference type="Gene3D" id="3.40.30.10">
    <property type="entry name" value="Glutaredoxin"/>
    <property type="match status" value="1"/>
</dbReference>
<keyword evidence="1" id="KW-1133">Transmembrane helix</keyword>
<keyword evidence="1" id="KW-0472">Membrane</keyword>
<proteinExistence type="predicted"/>
<dbReference type="PANTHER" id="PTHR34573">
    <property type="entry name" value="VKC DOMAIN-CONTAINING PROTEIN"/>
    <property type="match status" value="1"/>
</dbReference>
<feature type="transmembrane region" description="Helical" evidence="1">
    <location>
        <begin position="6"/>
        <end position="25"/>
    </location>
</feature>
<sequence length="131" mass="14615">MDEKLKWGIITIIIISVIAGGFFVLQNIQHAKAVKLQQFATCLKDSGAVFYGAFWCSHCQNQKAMFNTLFESAVDKLPYIECSTPDTNGQLEICKTEKIDTYPTWKFADGSVETGEVSLQKLSQKTNCPLP</sequence>
<evidence type="ECO:0000313" key="4">
    <source>
        <dbReference type="Proteomes" id="UP000178774"/>
    </source>
</evidence>
<dbReference type="PANTHER" id="PTHR34573:SF1">
    <property type="entry name" value="VITAMIN K EPOXIDE REDUCTASE DOMAIN-CONTAINING PROTEIN"/>
    <property type="match status" value="1"/>
</dbReference>
<dbReference type="InterPro" id="IPR013766">
    <property type="entry name" value="Thioredoxin_domain"/>
</dbReference>
<gene>
    <name evidence="3" type="ORF">A2822_00500</name>
</gene>
<keyword evidence="1" id="KW-0812">Transmembrane</keyword>
<feature type="domain" description="Thioredoxin" evidence="2">
    <location>
        <begin position="49"/>
        <end position="116"/>
    </location>
</feature>
<dbReference type="InterPro" id="IPR036249">
    <property type="entry name" value="Thioredoxin-like_sf"/>
</dbReference>
<name>A0A1G2HW25_9BACT</name>
<evidence type="ECO:0000256" key="1">
    <source>
        <dbReference type="SAM" id="Phobius"/>
    </source>
</evidence>
<protein>
    <recommendedName>
        <fullName evidence="2">Thioredoxin domain-containing protein</fullName>
    </recommendedName>
</protein>
<dbReference type="CDD" id="cd01659">
    <property type="entry name" value="TRX_superfamily"/>
    <property type="match status" value="1"/>
</dbReference>
<dbReference type="Pfam" id="PF00085">
    <property type="entry name" value="Thioredoxin"/>
    <property type="match status" value="1"/>
</dbReference>
<dbReference type="EMBL" id="MHOP01000002">
    <property type="protein sequence ID" value="OGZ66663.1"/>
    <property type="molecule type" value="Genomic_DNA"/>
</dbReference>
<accession>A0A1G2HW25</accession>